<organism evidence="1 2">
    <name type="scientific">Salix purpurea</name>
    <name type="common">Purple osier willow</name>
    <dbReference type="NCBI Taxonomy" id="77065"/>
    <lineage>
        <taxon>Eukaryota</taxon>
        <taxon>Viridiplantae</taxon>
        <taxon>Streptophyta</taxon>
        <taxon>Embryophyta</taxon>
        <taxon>Tracheophyta</taxon>
        <taxon>Spermatophyta</taxon>
        <taxon>Magnoliopsida</taxon>
        <taxon>eudicotyledons</taxon>
        <taxon>Gunneridae</taxon>
        <taxon>Pentapetalae</taxon>
        <taxon>rosids</taxon>
        <taxon>fabids</taxon>
        <taxon>Malpighiales</taxon>
        <taxon>Salicaceae</taxon>
        <taxon>Saliceae</taxon>
        <taxon>Salix</taxon>
    </lineage>
</organism>
<reference evidence="1" key="2">
    <citation type="journal article" date="2023" name="Int. J. Mol. Sci.">
        <title>De Novo Assembly and Annotation of 11 Diverse Shrub Willow (Salix) Genomes Reveals Novel Gene Organization in Sex-Linked Regions.</title>
        <authorList>
            <person name="Hyden B."/>
            <person name="Feng K."/>
            <person name="Yates T.B."/>
            <person name="Jawdy S."/>
            <person name="Cereghino C."/>
            <person name="Smart L.B."/>
            <person name="Muchero W."/>
        </authorList>
    </citation>
    <scope>NUCLEOTIDE SEQUENCE</scope>
    <source>
        <tissue evidence="1">Shoot tip</tissue>
    </source>
</reference>
<sequence>MVLRAIGEENEHFLSEIDSIKLGLQLMQDDMEMQNTEFCISQSKTITVQEICVETLYQKLQLMKTGDRFLVDRTSDLIKAGSGHLDVAPSKANQSLDDISELKHRSMLITKNIDLLFETFFK</sequence>
<dbReference type="EMBL" id="JAPFFK010000015">
    <property type="protein sequence ID" value="KAJ6712806.1"/>
    <property type="molecule type" value="Genomic_DNA"/>
</dbReference>
<proteinExistence type="predicted"/>
<dbReference type="AlphaFoldDB" id="A0A9Q0TJH0"/>
<gene>
    <name evidence="1" type="ORF">OIU79_008912</name>
</gene>
<reference evidence="1" key="1">
    <citation type="submission" date="2022-11" db="EMBL/GenBank/DDBJ databases">
        <authorList>
            <person name="Hyden B.L."/>
            <person name="Feng K."/>
            <person name="Yates T."/>
            <person name="Jawdy S."/>
            <person name="Smart L.B."/>
            <person name="Muchero W."/>
        </authorList>
    </citation>
    <scope>NUCLEOTIDE SEQUENCE</scope>
    <source>
        <tissue evidence="1">Shoot tip</tissue>
    </source>
</reference>
<evidence type="ECO:0000313" key="1">
    <source>
        <dbReference type="EMBL" id="KAJ6712806.1"/>
    </source>
</evidence>
<evidence type="ECO:0000313" key="2">
    <source>
        <dbReference type="Proteomes" id="UP001151532"/>
    </source>
</evidence>
<dbReference type="Proteomes" id="UP001151532">
    <property type="component" value="Chromosome 1"/>
</dbReference>
<comment type="caution">
    <text evidence="1">The sequence shown here is derived from an EMBL/GenBank/DDBJ whole genome shotgun (WGS) entry which is preliminary data.</text>
</comment>
<accession>A0A9Q0TJH0</accession>
<dbReference type="OrthoDB" id="10343172at2759"/>
<keyword evidence="2" id="KW-1185">Reference proteome</keyword>
<name>A0A9Q0TJH0_SALPP</name>
<protein>
    <submittedName>
        <fullName evidence="1">Uncharacterized protein</fullName>
    </submittedName>
</protein>